<dbReference type="Proteomes" id="UP000587527">
    <property type="component" value="Unassembled WGS sequence"/>
</dbReference>
<dbReference type="FunFam" id="3.40.50.1820:FF:000089">
    <property type="entry name" value="Alpha/beta hydrolase"/>
    <property type="match status" value="1"/>
</dbReference>
<evidence type="ECO:0000259" key="3">
    <source>
        <dbReference type="Pfam" id="PF07859"/>
    </source>
</evidence>
<name>A0A841C0V9_9ACTN</name>
<dbReference type="InterPro" id="IPR029058">
    <property type="entry name" value="AB_hydrolase_fold"/>
</dbReference>
<protein>
    <submittedName>
        <fullName evidence="4">Acetyl esterase/lipase</fullName>
    </submittedName>
</protein>
<dbReference type="GO" id="GO:0016787">
    <property type="term" value="F:hydrolase activity"/>
    <property type="evidence" value="ECO:0007669"/>
    <property type="project" value="UniProtKB-KW"/>
</dbReference>
<dbReference type="Pfam" id="PF07859">
    <property type="entry name" value="Abhydrolase_3"/>
    <property type="match status" value="1"/>
</dbReference>
<evidence type="ECO:0000256" key="1">
    <source>
        <dbReference type="ARBA" id="ARBA00010515"/>
    </source>
</evidence>
<keyword evidence="2" id="KW-0378">Hydrolase</keyword>
<keyword evidence="5" id="KW-1185">Reference proteome</keyword>
<dbReference type="SUPFAM" id="SSF53474">
    <property type="entry name" value="alpha/beta-Hydrolases"/>
    <property type="match status" value="1"/>
</dbReference>
<accession>A0A841C0V9</accession>
<sequence length="318" mass="34047">MTDCPVEGPVPMHPQVKALRERRERDRVAQLYTLTIEEARAADLASIQAAAGDEEPVAEVTDRDIPGPGGPLPIRIYRPRAGTLPVLVYLFGGGWTLGTVDTSDAVCRRLANATGAMVVAVGYRLAPEHKFPAPVHDCFAALQWVEANAFALDADTERIAIGGDSAGGNLAAAVTLLARDAGGPALVGQVLVYPTTDYHSQTESRRESQDPFLFNATSVDWYWNHYLADPADGSDPLASPLQAADLSGLPAALVITAEYDPLRDEGEAYARRLAEAGVPVELSRYDGMIHGFFCMAGDLDGGRDAQAQAADFLRIRFA</sequence>
<feature type="domain" description="Alpha/beta hydrolase fold-3" evidence="3">
    <location>
        <begin position="87"/>
        <end position="293"/>
    </location>
</feature>
<dbReference type="PANTHER" id="PTHR48081">
    <property type="entry name" value="AB HYDROLASE SUPERFAMILY PROTEIN C4A8.06C"/>
    <property type="match status" value="1"/>
</dbReference>
<dbReference type="Gene3D" id="3.40.50.1820">
    <property type="entry name" value="alpha/beta hydrolase"/>
    <property type="match status" value="1"/>
</dbReference>
<organism evidence="4 5">
    <name type="scientific">Allocatelliglobosispora scoriae</name>
    <dbReference type="NCBI Taxonomy" id="643052"/>
    <lineage>
        <taxon>Bacteria</taxon>
        <taxon>Bacillati</taxon>
        <taxon>Actinomycetota</taxon>
        <taxon>Actinomycetes</taxon>
        <taxon>Micromonosporales</taxon>
        <taxon>Micromonosporaceae</taxon>
        <taxon>Allocatelliglobosispora</taxon>
    </lineage>
</organism>
<evidence type="ECO:0000256" key="2">
    <source>
        <dbReference type="ARBA" id="ARBA00022801"/>
    </source>
</evidence>
<dbReference type="InterPro" id="IPR013094">
    <property type="entry name" value="AB_hydrolase_3"/>
</dbReference>
<evidence type="ECO:0000313" key="4">
    <source>
        <dbReference type="EMBL" id="MBB5872600.1"/>
    </source>
</evidence>
<dbReference type="InterPro" id="IPR050300">
    <property type="entry name" value="GDXG_lipolytic_enzyme"/>
</dbReference>
<dbReference type="EMBL" id="JACHMN010000003">
    <property type="protein sequence ID" value="MBB5872600.1"/>
    <property type="molecule type" value="Genomic_DNA"/>
</dbReference>
<proteinExistence type="inferred from homology"/>
<comment type="similarity">
    <text evidence="1">Belongs to the 'GDXG' lipolytic enzyme family.</text>
</comment>
<comment type="caution">
    <text evidence="4">The sequence shown here is derived from an EMBL/GenBank/DDBJ whole genome shotgun (WGS) entry which is preliminary data.</text>
</comment>
<reference evidence="4 5" key="1">
    <citation type="submission" date="2020-08" db="EMBL/GenBank/DDBJ databases">
        <title>Sequencing the genomes of 1000 actinobacteria strains.</title>
        <authorList>
            <person name="Klenk H.-P."/>
        </authorList>
    </citation>
    <scope>NUCLEOTIDE SEQUENCE [LARGE SCALE GENOMIC DNA]</scope>
    <source>
        <strain evidence="4 5">DSM 45362</strain>
    </source>
</reference>
<evidence type="ECO:0000313" key="5">
    <source>
        <dbReference type="Proteomes" id="UP000587527"/>
    </source>
</evidence>
<dbReference type="PANTHER" id="PTHR48081:SF8">
    <property type="entry name" value="ALPHA_BETA HYDROLASE FOLD-3 DOMAIN-CONTAINING PROTEIN-RELATED"/>
    <property type="match status" value="1"/>
</dbReference>
<dbReference type="RefSeq" id="WP_184842493.1">
    <property type="nucleotide sequence ID" value="NZ_JACHMN010000003.1"/>
</dbReference>
<dbReference type="AlphaFoldDB" id="A0A841C0V9"/>
<gene>
    <name evidence="4" type="ORF">F4553_006034</name>
</gene>